<accession>A0A6C0EEK5</accession>
<evidence type="ECO:0008006" key="2">
    <source>
        <dbReference type="Google" id="ProtNLM"/>
    </source>
</evidence>
<evidence type="ECO:0000313" key="1">
    <source>
        <dbReference type="EMBL" id="QHT27574.1"/>
    </source>
</evidence>
<proteinExistence type="predicted"/>
<dbReference type="SUPFAM" id="SSF57850">
    <property type="entry name" value="RING/U-box"/>
    <property type="match status" value="1"/>
</dbReference>
<dbReference type="AlphaFoldDB" id="A0A6C0EEK5"/>
<sequence length="78" mass="8915">MGQYLSGLKNKYDIESQKNANCHICKEPIKLEDLVMCVRCNIKLCSSCEDEFRDGRPYCKCPNLNCKSVGSLGIKFYK</sequence>
<organism evidence="1">
    <name type="scientific">viral metagenome</name>
    <dbReference type="NCBI Taxonomy" id="1070528"/>
    <lineage>
        <taxon>unclassified sequences</taxon>
        <taxon>metagenomes</taxon>
        <taxon>organismal metagenomes</taxon>
    </lineage>
</organism>
<protein>
    <recommendedName>
        <fullName evidence="2">RING-type domain-containing protein</fullName>
    </recommendedName>
</protein>
<dbReference type="EMBL" id="MN739824">
    <property type="protein sequence ID" value="QHT27574.1"/>
    <property type="molecule type" value="Genomic_DNA"/>
</dbReference>
<name>A0A6C0EEK5_9ZZZZ</name>
<reference evidence="1" key="1">
    <citation type="journal article" date="2020" name="Nature">
        <title>Giant virus diversity and host interactions through global metagenomics.</title>
        <authorList>
            <person name="Schulz F."/>
            <person name="Roux S."/>
            <person name="Paez-Espino D."/>
            <person name="Jungbluth S."/>
            <person name="Walsh D.A."/>
            <person name="Denef V.J."/>
            <person name="McMahon K.D."/>
            <person name="Konstantinidis K.T."/>
            <person name="Eloe-Fadrosh E.A."/>
            <person name="Kyrpides N.C."/>
            <person name="Woyke T."/>
        </authorList>
    </citation>
    <scope>NUCLEOTIDE SEQUENCE</scope>
    <source>
        <strain evidence="1">GVMAG-M-3300023179-33</strain>
    </source>
</reference>